<evidence type="ECO:0000313" key="2">
    <source>
        <dbReference type="Proteomes" id="UP000000447"/>
    </source>
</evidence>
<name>B9L471_THERP</name>
<dbReference type="HOGENOM" id="CLU_2358756_0_0_0"/>
<geneLocation type="plasmid" evidence="2">
    <name>Tros</name>
</geneLocation>
<dbReference type="EMBL" id="CP001276">
    <property type="protein sequence ID" value="ACM07117.1"/>
    <property type="molecule type" value="Genomic_DNA"/>
</dbReference>
<dbReference type="Proteomes" id="UP000000447">
    <property type="component" value="Plasmid unnamed"/>
</dbReference>
<keyword evidence="2" id="KW-1185">Reference proteome</keyword>
<dbReference type="KEGG" id="tro:trd_A0585"/>
<reference evidence="1 2" key="1">
    <citation type="journal article" date="2009" name="PLoS ONE">
        <title>Complete genome sequence of the aerobic CO-oxidizing thermophile Thermomicrobium roseum.</title>
        <authorList>
            <person name="Wu D."/>
            <person name="Raymond J."/>
            <person name="Wu M."/>
            <person name="Chatterji S."/>
            <person name="Ren Q."/>
            <person name="Graham J.E."/>
            <person name="Bryant D.A."/>
            <person name="Robb F."/>
            <person name="Colman A."/>
            <person name="Tallon L.J."/>
            <person name="Badger J.H."/>
            <person name="Madupu R."/>
            <person name="Ward N.L."/>
            <person name="Eisen J.A."/>
        </authorList>
    </citation>
    <scope>NUCLEOTIDE SEQUENCE [LARGE SCALE GENOMIC DNA]</scope>
    <source>
        <strain evidence="2">ATCC 27502 / DSM 5159 / P-2</strain>
        <plasmid evidence="1">unnamed</plasmid>
    </source>
</reference>
<accession>B9L471</accession>
<gene>
    <name evidence="1" type="ordered locus">trd_A0585</name>
</gene>
<protein>
    <submittedName>
        <fullName evidence="1">Uncharacterized protein</fullName>
    </submittedName>
</protein>
<sequence>MAARVVAFHSRHEVMARERAACWPLVSSPRGFGCGVAGNAPELPSARVAERSCARMVERGVLPGGLPRLRPRPLRLVVVSQPSLQWMRESLDAMDR</sequence>
<proteinExistence type="predicted"/>
<dbReference type="AlphaFoldDB" id="B9L471"/>
<keyword evidence="1" id="KW-0614">Plasmid</keyword>
<evidence type="ECO:0000313" key="1">
    <source>
        <dbReference type="EMBL" id="ACM07117.1"/>
    </source>
</evidence>
<organism evidence="1 2">
    <name type="scientific">Thermomicrobium roseum (strain ATCC 27502 / DSM 5159 / P-2)</name>
    <dbReference type="NCBI Taxonomy" id="309801"/>
    <lineage>
        <taxon>Bacteria</taxon>
        <taxon>Pseudomonadati</taxon>
        <taxon>Thermomicrobiota</taxon>
        <taxon>Thermomicrobia</taxon>
        <taxon>Thermomicrobiales</taxon>
        <taxon>Thermomicrobiaceae</taxon>
        <taxon>Thermomicrobium</taxon>
    </lineage>
</organism>